<dbReference type="AlphaFoldDB" id="A0A8J8FA48"/>
<dbReference type="RefSeq" id="WP_171606153.1">
    <property type="nucleotide sequence ID" value="NZ_WHPF01000002.1"/>
</dbReference>
<dbReference type="PANTHER" id="PTHR43874:SF7">
    <property type="entry name" value="TWO-COMPONENT RESPONSE REGULATOR ARR10"/>
    <property type="match status" value="1"/>
</dbReference>
<name>A0A8J8FA48_9BACT</name>
<dbReference type="GO" id="GO:0009736">
    <property type="term" value="P:cytokinin-activated signaling pathway"/>
    <property type="evidence" value="ECO:0007669"/>
    <property type="project" value="InterPro"/>
</dbReference>
<dbReference type="Pfam" id="PF00072">
    <property type="entry name" value="Response_reg"/>
    <property type="match status" value="1"/>
</dbReference>
<dbReference type="GO" id="GO:0000160">
    <property type="term" value="P:phosphorelay signal transduction system"/>
    <property type="evidence" value="ECO:0007669"/>
    <property type="project" value="InterPro"/>
</dbReference>
<proteinExistence type="predicted"/>
<comment type="caution">
    <text evidence="3">The sequence shown here is derived from an EMBL/GenBank/DDBJ whole genome shotgun (WGS) entry which is preliminary data.</text>
</comment>
<dbReference type="Proteomes" id="UP000598971">
    <property type="component" value="Unassembled WGS sequence"/>
</dbReference>
<feature type="modified residue" description="4-aspartylphosphate" evidence="1">
    <location>
        <position position="56"/>
    </location>
</feature>
<dbReference type="InterPro" id="IPR045279">
    <property type="entry name" value="ARR-like"/>
</dbReference>
<dbReference type="CDD" id="cd00156">
    <property type="entry name" value="REC"/>
    <property type="match status" value="1"/>
</dbReference>
<accession>A0A8J8FA48</accession>
<evidence type="ECO:0000256" key="1">
    <source>
        <dbReference type="PROSITE-ProRule" id="PRU00169"/>
    </source>
</evidence>
<evidence type="ECO:0000313" key="3">
    <source>
        <dbReference type="EMBL" id="NNV54223.1"/>
    </source>
</evidence>
<keyword evidence="4" id="KW-1185">Reference proteome</keyword>
<dbReference type="PANTHER" id="PTHR43874">
    <property type="entry name" value="TWO-COMPONENT RESPONSE REGULATOR"/>
    <property type="match status" value="1"/>
</dbReference>
<reference evidence="3" key="1">
    <citation type="submission" date="2019-10" db="EMBL/GenBank/DDBJ databases">
        <title>Draft genome sequence of Panacibacter sp. KCS-6.</title>
        <authorList>
            <person name="Yim K.J."/>
        </authorList>
    </citation>
    <scope>NUCLEOTIDE SEQUENCE</scope>
    <source>
        <strain evidence="3">KCS-6</strain>
    </source>
</reference>
<sequence length="130" mass="14711">MVKENITIFVVDDDPFCLGIYEKHLHNMGYKDVFTFTNGVDCINGLHKSPDIVFTDYMMLPMDGLSVVKEVKKKNPGIYAVVISGHQDNTIINSSYELGAFEYISKGENELKNIKIVLDKIQHINTLVNN</sequence>
<dbReference type="SUPFAM" id="SSF52172">
    <property type="entry name" value="CheY-like"/>
    <property type="match status" value="1"/>
</dbReference>
<gene>
    <name evidence="3" type="ORF">GD597_02045</name>
</gene>
<evidence type="ECO:0000313" key="4">
    <source>
        <dbReference type="Proteomes" id="UP000598971"/>
    </source>
</evidence>
<dbReference type="InterPro" id="IPR011006">
    <property type="entry name" value="CheY-like_superfamily"/>
</dbReference>
<dbReference type="PROSITE" id="PS50110">
    <property type="entry name" value="RESPONSE_REGULATORY"/>
    <property type="match status" value="1"/>
</dbReference>
<keyword evidence="1" id="KW-0597">Phosphoprotein</keyword>
<organism evidence="3 4">
    <name type="scientific">Limnovirga soli</name>
    <dbReference type="NCBI Taxonomy" id="2656915"/>
    <lineage>
        <taxon>Bacteria</taxon>
        <taxon>Pseudomonadati</taxon>
        <taxon>Bacteroidota</taxon>
        <taxon>Chitinophagia</taxon>
        <taxon>Chitinophagales</taxon>
        <taxon>Chitinophagaceae</taxon>
        <taxon>Limnovirga</taxon>
    </lineage>
</organism>
<dbReference type="InterPro" id="IPR001789">
    <property type="entry name" value="Sig_transdc_resp-reg_receiver"/>
</dbReference>
<protein>
    <submittedName>
        <fullName evidence="3">Response regulator</fullName>
    </submittedName>
</protein>
<dbReference type="EMBL" id="WHPF01000002">
    <property type="protein sequence ID" value="NNV54223.1"/>
    <property type="molecule type" value="Genomic_DNA"/>
</dbReference>
<evidence type="ECO:0000259" key="2">
    <source>
        <dbReference type="PROSITE" id="PS50110"/>
    </source>
</evidence>
<dbReference type="SMART" id="SM00448">
    <property type="entry name" value="REC"/>
    <property type="match status" value="1"/>
</dbReference>
<feature type="domain" description="Response regulatory" evidence="2">
    <location>
        <begin position="7"/>
        <end position="121"/>
    </location>
</feature>
<dbReference type="Gene3D" id="3.40.50.2300">
    <property type="match status" value="1"/>
</dbReference>